<dbReference type="EMBL" id="JAJEPV010000113">
    <property type="protein sequence ID" value="MCC2121504.1"/>
    <property type="molecule type" value="Genomic_DNA"/>
</dbReference>
<keyword evidence="1" id="KW-0472">Membrane</keyword>
<name>A0AAE3A357_9FIRM</name>
<feature type="transmembrane region" description="Helical" evidence="1">
    <location>
        <begin position="48"/>
        <end position="65"/>
    </location>
</feature>
<feature type="non-terminal residue" evidence="3">
    <location>
        <position position="1"/>
    </location>
</feature>
<sequence>VYRIALAGGLTLFICTYIQGNFMIDKLPPLDGTTIKWENYTILRTEDLILWSVALLIVVLMYVFLKKDLFSRTVMYLSGGLTLMLLITAVSVVFTSGALQERARYQLGGDNEFVMSDEQNFIILVLDTVDSRTFAELLETHPEYAAEFQDFTYFENTVGAYSCTERAVPYILSGEWYENDEPFEDYMRRMYRESPLFRTLQERGYRMEFYDEELYLDDEIAQMFSNVYRVDFELSSYVRFAKPLLKLVGFRYAPFELKKKCIFKMAAIDELVKVENAQEKYSFSQQDHIFKSQLDQRGISEQDTQAKFQFIHLNGAHVPFIYDENMNIIDEEEGTYEQTMLAVLSGAGNYVEKLRGSGAYDNTVLIIMADHGYNGSLDESGEEAWMRQCPLLLIKGMGETHDTMQISQAPISFEDLQEAYTRLLDGKQSTAAFDWKEGDVRERRFLKYSFLDEDHMQEYVQTGYAFDRNTMKATGREYNR</sequence>
<evidence type="ECO:0000256" key="1">
    <source>
        <dbReference type="SAM" id="Phobius"/>
    </source>
</evidence>
<keyword evidence="3" id="KW-0378">Hydrolase</keyword>
<keyword evidence="4" id="KW-1185">Reference proteome</keyword>
<keyword evidence="1" id="KW-0812">Transmembrane</keyword>
<dbReference type="AlphaFoldDB" id="A0AAE3A357"/>
<gene>
    <name evidence="3" type="ORF">LKD75_18305</name>
</gene>
<evidence type="ECO:0000313" key="4">
    <source>
        <dbReference type="Proteomes" id="UP001197795"/>
    </source>
</evidence>
<accession>A0AAE3A357</accession>
<organism evidence="3 4">
    <name type="scientific">Waltera acetigignens</name>
    <dbReference type="NCBI Taxonomy" id="2981769"/>
    <lineage>
        <taxon>Bacteria</taxon>
        <taxon>Bacillati</taxon>
        <taxon>Bacillota</taxon>
        <taxon>Clostridia</taxon>
        <taxon>Lachnospirales</taxon>
        <taxon>Lachnospiraceae</taxon>
        <taxon>Waltera</taxon>
    </lineage>
</organism>
<dbReference type="Gene3D" id="3.40.720.10">
    <property type="entry name" value="Alkaline Phosphatase, subunit A"/>
    <property type="match status" value="1"/>
</dbReference>
<dbReference type="InterPro" id="IPR017850">
    <property type="entry name" value="Alkaline_phosphatase_core_sf"/>
</dbReference>
<dbReference type="RefSeq" id="WP_227734088.1">
    <property type="nucleotide sequence ID" value="NZ_JAJEPV010000113.1"/>
</dbReference>
<evidence type="ECO:0000259" key="2">
    <source>
        <dbReference type="Pfam" id="PF00884"/>
    </source>
</evidence>
<comment type="caution">
    <text evidence="3">The sequence shown here is derived from an EMBL/GenBank/DDBJ whole genome shotgun (WGS) entry which is preliminary data.</text>
</comment>
<dbReference type="GO" id="GO:0016787">
    <property type="term" value="F:hydrolase activity"/>
    <property type="evidence" value="ECO:0007669"/>
    <property type="project" value="UniProtKB-KW"/>
</dbReference>
<evidence type="ECO:0000313" key="3">
    <source>
        <dbReference type="EMBL" id="MCC2121504.1"/>
    </source>
</evidence>
<feature type="domain" description="Sulfatase N-terminal" evidence="2">
    <location>
        <begin position="119"/>
        <end position="375"/>
    </location>
</feature>
<dbReference type="InterPro" id="IPR000917">
    <property type="entry name" value="Sulfatase_N"/>
</dbReference>
<feature type="transmembrane region" description="Helical" evidence="1">
    <location>
        <begin position="74"/>
        <end position="94"/>
    </location>
</feature>
<protein>
    <submittedName>
        <fullName evidence="3">Sulfatase-like hydrolase/transferase</fullName>
    </submittedName>
</protein>
<keyword evidence="1" id="KW-1133">Transmembrane helix</keyword>
<proteinExistence type="predicted"/>
<dbReference type="Pfam" id="PF00884">
    <property type="entry name" value="Sulfatase"/>
    <property type="match status" value="1"/>
</dbReference>
<dbReference type="SUPFAM" id="SSF53649">
    <property type="entry name" value="Alkaline phosphatase-like"/>
    <property type="match status" value="1"/>
</dbReference>
<dbReference type="Proteomes" id="UP001197795">
    <property type="component" value="Unassembled WGS sequence"/>
</dbReference>
<reference evidence="3 4" key="1">
    <citation type="submission" date="2021-10" db="EMBL/GenBank/DDBJ databases">
        <title>Anaerobic single-cell dispensing facilitates the cultivation of human gut bacteria.</title>
        <authorList>
            <person name="Afrizal A."/>
        </authorList>
    </citation>
    <scope>NUCLEOTIDE SEQUENCE [LARGE SCALE GENOMIC DNA]</scope>
    <source>
        <strain evidence="3 4">CLA-AA-H273</strain>
    </source>
</reference>